<keyword evidence="1" id="KW-0175">Coiled coil</keyword>
<feature type="compositionally biased region" description="Basic and acidic residues" evidence="2">
    <location>
        <begin position="1190"/>
        <end position="1200"/>
    </location>
</feature>
<gene>
    <name evidence="4" type="ORF">FB567DRAFT_607615</name>
</gene>
<feature type="coiled-coil region" evidence="1">
    <location>
        <begin position="323"/>
        <end position="357"/>
    </location>
</feature>
<feature type="region of interest" description="Disordered" evidence="2">
    <location>
        <begin position="838"/>
        <end position="866"/>
    </location>
</feature>
<feature type="region of interest" description="Disordered" evidence="2">
    <location>
        <begin position="573"/>
        <end position="634"/>
    </location>
</feature>
<feature type="coiled-coil region" evidence="1">
    <location>
        <begin position="190"/>
        <end position="224"/>
    </location>
</feature>
<proteinExistence type="predicted"/>
<evidence type="ECO:0000313" key="5">
    <source>
        <dbReference type="Proteomes" id="UP000813461"/>
    </source>
</evidence>
<dbReference type="Proteomes" id="UP000813461">
    <property type="component" value="Unassembled WGS sequence"/>
</dbReference>
<keyword evidence="3" id="KW-1133">Transmembrane helix</keyword>
<comment type="caution">
    <text evidence="4">The sequence shown here is derived from an EMBL/GenBank/DDBJ whole genome shotgun (WGS) entry which is preliminary data.</text>
</comment>
<feature type="compositionally biased region" description="Polar residues" evidence="2">
    <location>
        <begin position="1068"/>
        <end position="1090"/>
    </location>
</feature>
<name>A0A8K0VUI1_9PLEO</name>
<dbReference type="GO" id="GO:0005643">
    <property type="term" value="C:nuclear pore"/>
    <property type="evidence" value="ECO:0007669"/>
    <property type="project" value="TreeGrafter"/>
</dbReference>
<feature type="compositionally biased region" description="Basic and acidic residues" evidence="2">
    <location>
        <begin position="1379"/>
        <end position="1388"/>
    </location>
</feature>
<feature type="compositionally biased region" description="Polar residues" evidence="2">
    <location>
        <begin position="1203"/>
        <end position="1229"/>
    </location>
</feature>
<evidence type="ECO:0000256" key="1">
    <source>
        <dbReference type="SAM" id="Coils"/>
    </source>
</evidence>
<dbReference type="EMBL" id="JAGMVJ010000017">
    <property type="protein sequence ID" value="KAH7078408.1"/>
    <property type="molecule type" value="Genomic_DNA"/>
</dbReference>
<feature type="region of interest" description="Disordered" evidence="2">
    <location>
        <begin position="1012"/>
        <end position="1101"/>
    </location>
</feature>
<feature type="compositionally biased region" description="Acidic residues" evidence="2">
    <location>
        <begin position="586"/>
        <end position="596"/>
    </location>
</feature>
<feature type="compositionally biased region" description="Basic and acidic residues" evidence="2">
    <location>
        <begin position="619"/>
        <end position="630"/>
    </location>
</feature>
<evidence type="ECO:0000256" key="2">
    <source>
        <dbReference type="SAM" id="MobiDB-lite"/>
    </source>
</evidence>
<reference evidence="4" key="1">
    <citation type="journal article" date="2021" name="Nat. Commun.">
        <title>Genetic determinants of endophytism in the Arabidopsis root mycobiome.</title>
        <authorList>
            <person name="Mesny F."/>
            <person name="Miyauchi S."/>
            <person name="Thiergart T."/>
            <person name="Pickel B."/>
            <person name="Atanasova L."/>
            <person name="Karlsson M."/>
            <person name="Huettel B."/>
            <person name="Barry K.W."/>
            <person name="Haridas S."/>
            <person name="Chen C."/>
            <person name="Bauer D."/>
            <person name="Andreopoulos W."/>
            <person name="Pangilinan J."/>
            <person name="LaButti K."/>
            <person name="Riley R."/>
            <person name="Lipzen A."/>
            <person name="Clum A."/>
            <person name="Drula E."/>
            <person name="Henrissat B."/>
            <person name="Kohler A."/>
            <person name="Grigoriev I.V."/>
            <person name="Martin F.M."/>
            <person name="Hacquard S."/>
        </authorList>
    </citation>
    <scope>NUCLEOTIDE SEQUENCE</scope>
    <source>
        <strain evidence="4">MPI-SDFR-AT-0120</strain>
    </source>
</reference>
<sequence>MAANDNDEYLPAKWHDFLLRPLSTWLANPNNEPVMEDSRYVAVTTMNCMLLNERQQPEDVIWGNHDPDIMDRKRTYLSPNISTFDAAWPHPRFICYSGEINVTQFEFVESLQGHSQVVEVTSLPPLEQPVVCDSRKALSLLIMPFLLIMALWWLFCSWCGRTGRTGARHSSNGCLSSNVSRGANVHDAKDAEARKKLQDMTTERNRLQSEVRDLNLQLDIALGRLSRVDTRTTSLELDLIKSRDTEASLQPEVKRLTTEDAKLRHDLEAERIEPSRKREHTNYLNDGITSLAAEKQDPNKRLQDTVTRAKNIITEREKAHASESEADKKADELRSLVQRAENATIAANDRAEELEHDIRNVYEPSNEDLADVLEQRNNARKAVDGQSHEECKKRIVELQQQLSDADAALENEKNESKKKQDGLMGEVQDAKNELELGQRRSREAIDDLKRRPRDSQAALDSMGKECTETQDGLEKLEGEYQRMTVKLEDAETERDALRKQVEDTAAIIAEISVTGSERDTSENQTSSEVEQLQASLAFANNTIEELVNERDDAKDECEQTKVQLQGVEEEIERLRANESHAAPAEDGADDLSGDEDINTKLRAKLAEAHEQLEQSVPKTDLEEAKKKLDRASTSTATRIAVLEEEVQKQKQLADDRVEENIRSKTRISALVEEMGITKELCQTKSDRVEELEKEIAELEGRLEDIAPPAVTPETQVKERLIDELQNEIAKLKKELETASTDTARATADLTVEKNKVEELRQVQAENEKIDAELVDSKDALKELQENFDQNTKARNELEKNSKVHQETRKMQEKHIEDLNEQLKKLRSKINELETVRKEREEKLEEAEQQLQQEKEQNETTANTAEKFEEANTELEAEVNAAHIKINEMQAAADDSVDKIKQMEDEVEKLKMKKTLHDDELHNRAEQATTELQEKLKKVHKEDLMEEKKSWEAKTTADMEKMLDEKKEAYAKKLEEEKKACDERCTKEKEQFLAQQKAEIEKLAQDDAAKRFEEEKKKLHEEAEKKLEEHQKEWHEQAEKKCAQEKKALLEEHNAKQEKKKPEDLFRPKSSSESTFNSPHPSPNLFQNQETEMQEKKPVNTCNNCGEPMPKGFYKHLKTCKNKKIKDAGTELNNPSAASVPPWHTEFGGSILPFDSRPTVKLPPRQNSLPMSVAQRHGPPTVPDRPQVFPDGEHAVHEHPIDTGPSSRTGGWHESQMSSVSAGGSPNAEFSPTFGRPRLGEPQSPLFGHQGQGTALRSLSATGSPQLFTASPQGMSPTSTGSLTGNMGQGLAAPPSVSDPGSVEPQSQPSSPAQELETQGDSTPAPHLIPLPGSQPTSPNPSDGEESSEIDSTDAELSESAVSPTETSAPGLGADIEEIVVPKEPRKEADDEGKSEEE</sequence>
<keyword evidence="3" id="KW-0812">Transmembrane</keyword>
<dbReference type="PANTHER" id="PTHR18898">
    <property type="entry name" value="NUCLEOPROTEIN TPR-RELATED"/>
    <property type="match status" value="1"/>
</dbReference>
<feature type="compositionally biased region" description="Acidic residues" evidence="2">
    <location>
        <begin position="1342"/>
        <end position="1356"/>
    </location>
</feature>
<protein>
    <submittedName>
        <fullName evidence="4">Uncharacterized protein</fullName>
    </submittedName>
</protein>
<feature type="compositionally biased region" description="Polar residues" evidence="2">
    <location>
        <begin position="1303"/>
        <end position="1321"/>
    </location>
</feature>
<dbReference type="GO" id="GO:0017056">
    <property type="term" value="F:structural constituent of nuclear pore"/>
    <property type="evidence" value="ECO:0007669"/>
    <property type="project" value="TreeGrafter"/>
</dbReference>
<keyword evidence="3" id="KW-0472">Membrane</keyword>
<feature type="region of interest" description="Disordered" evidence="2">
    <location>
        <begin position="788"/>
        <end position="811"/>
    </location>
</feature>
<feature type="compositionally biased region" description="Basic and acidic residues" evidence="2">
    <location>
        <begin position="1012"/>
        <end position="1066"/>
    </location>
</feature>
<evidence type="ECO:0000256" key="3">
    <source>
        <dbReference type="SAM" id="Phobius"/>
    </source>
</evidence>
<accession>A0A8K0VUI1</accession>
<feature type="region of interest" description="Disordered" evidence="2">
    <location>
        <begin position="1148"/>
        <end position="1397"/>
    </location>
</feature>
<feature type="transmembrane region" description="Helical" evidence="3">
    <location>
        <begin position="137"/>
        <end position="155"/>
    </location>
</feature>
<dbReference type="PANTHER" id="PTHR18898:SF2">
    <property type="entry name" value="NUCLEOPROTEIN TPR"/>
    <property type="match status" value="1"/>
</dbReference>
<dbReference type="GO" id="GO:0006406">
    <property type="term" value="P:mRNA export from nucleus"/>
    <property type="evidence" value="ECO:0007669"/>
    <property type="project" value="TreeGrafter"/>
</dbReference>
<feature type="compositionally biased region" description="Basic and acidic residues" evidence="2">
    <location>
        <begin position="410"/>
        <end position="421"/>
    </location>
</feature>
<evidence type="ECO:0000313" key="4">
    <source>
        <dbReference type="EMBL" id="KAH7078408.1"/>
    </source>
</evidence>
<organism evidence="4 5">
    <name type="scientific">Paraphoma chrysanthemicola</name>
    <dbReference type="NCBI Taxonomy" id="798071"/>
    <lineage>
        <taxon>Eukaryota</taxon>
        <taxon>Fungi</taxon>
        <taxon>Dikarya</taxon>
        <taxon>Ascomycota</taxon>
        <taxon>Pezizomycotina</taxon>
        <taxon>Dothideomycetes</taxon>
        <taxon>Pleosporomycetidae</taxon>
        <taxon>Pleosporales</taxon>
        <taxon>Pleosporineae</taxon>
        <taxon>Phaeosphaeriaceae</taxon>
        <taxon>Paraphoma</taxon>
    </lineage>
</organism>
<feature type="compositionally biased region" description="Basic and acidic residues" evidence="2">
    <location>
        <begin position="428"/>
        <end position="449"/>
    </location>
</feature>
<feature type="compositionally biased region" description="Polar residues" evidence="2">
    <location>
        <begin position="1251"/>
        <end position="1285"/>
    </location>
</feature>
<feature type="compositionally biased region" description="Basic and acidic residues" evidence="2">
    <location>
        <begin position="791"/>
        <end position="811"/>
    </location>
</feature>
<feature type="region of interest" description="Disordered" evidence="2">
    <location>
        <begin position="410"/>
        <end position="468"/>
    </location>
</feature>
<keyword evidence="5" id="KW-1185">Reference proteome</keyword>